<protein>
    <submittedName>
        <fullName evidence="3">Uncharacterized protein</fullName>
    </submittedName>
</protein>
<feature type="region of interest" description="Disordered" evidence="1">
    <location>
        <begin position="92"/>
        <end position="168"/>
    </location>
</feature>
<sequence length="304" mass="31758">MQIDPMTFQPTVDLASAFGPPQRRTAPATDPIGAAAGALRPASSGESPAPAMPDRLDPVPPAKGYGRLPLVVAALAVLLVIGAVTGAVLLRSSDRPGGADPATETVAQPAGDEGGPLDNGGRPTGTDPWLTNTGPTTETGATGTETGPATTTTETGYPASEPTATPGTEAEALAELDRIRLQDLAAISFESQFVAQIASKYPGIEDPLQKAADGSHIFQASDVLAEHRRLRSQHAATEHPVILLKSTDYGKRQLVDGRALWITLVTGDFPDKQSVLDWCATHFGHLPSDELKNHCDSRNLRPTA</sequence>
<accession>A0A2T0K0J4</accession>
<evidence type="ECO:0000256" key="1">
    <source>
        <dbReference type="SAM" id="MobiDB-lite"/>
    </source>
</evidence>
<proteinExistence type="predicted"/>
<gene>
    <name evidence="3" type="ORF">CLV67_12075</name>
</gene>
<evidence type="ECO:0000313" key="3">
    <source>
        <dbReference type="EMBL" id="PRX16260.1"/>
    </source>
</evidence>
<dbReference type="OrthoDB" id="3727872at2"/>
<dbReference type="RefSeq" id="WP_146169444.1">
    <property type="nucleotide sequence ID" value="NZ_BOMO01000133.1"/>
</dbReference>
<name>A0A2T0K0J4_9ACTN</name>
<dbReference type="EMBL" id="PVMZ01000020">
    <property type="protein sequence ID" value="PRX16260.1"/>
    <property type="molecule type" value="Genomic_DNA"/>
</dbReference>
<feature type="compositionally biased region" description="Low complexity" evidence="1">
    <location>
        <begin position="133"/>
        <end position="156"/>
    </location>
</feature>
<reference evidence="3 4" key="1">
    <citation type="submission" date="2018-03" db="EMBL/GenBank/DDBJ databases">
        <title>Genomic Encyclopedia of Archaeal and Bacterial Type Strains, Phase II (KMG-II): from individual species to whole genera.</title>
        <authorList>
            <person name="Goeker M."/>
        </authorList>
    </citation>
    <scope>NUCLEOTIDE SEQUENCE [LARGE SCALE GENOMIC DNA]</scope>
    <source>
        <strain evidence="3 4">DSM 43146</strain>
    </source>
</reference>
<organism evidence="3 4">
    <name type="scientific">Actinoplanes italicus</name>
    <dbReference type="NCBI Taxonomy" id="113567"/>
    <lineage>
        <taxon>Bacteria</taxon>
        <taxon>Bacillati</taxon>
        <taxon>Actinomycetota</taxon>
        <taxon>Actinomycetes</taxon>
        <taxon>Micromonosporales</taxon>
        <taxon>Micromonosporaceae</taxon>
        <taxon>Actinoplanes</taxon>
    </lineage>
</organism>
<keyword evidence="2" id="KW-1133">Transmembrane helix</keyword>
<keyword evidence="2" id="KW-0472">Membrane</keyword>
<evidence type="ECO:0000256" key="2">
    <source>
        <dbReference type="SAM" id="Phobius"/>
    </source>
</evidence>
<feature type="region of interest" description="Disordered" evidence="1">
    <location>
        <begin position="1"/>
        <end position="58"/>
    </location>
</feature>
<keyword evidence="2" id="KW-0812">Transmembrane</keyword>
<evidence type="ECO:0000313" key="4">
    <source>
        <dbReference type="Proteomes" id="UP000239415"/>
    </source>
</evidence>
<comment type="caution">
    <text evidence="3">The sequence shown here is derived from an EMBL/GenBank/DDBJ whole genome shotgun (WGS) entry which is preliminary data.</text>
</comment>
<dbReference type="Proteomes" id="UP000239415">
    <property type="component" value="Unassembled WGS sequence"/>
</dbReference>
<keyword evidence="4" id="KW-1185">Reference proteome</keyword>
<dbReference type="AlphaFoldDB" id="A0A2T0K0J4"/>
<feature type="transmembrane region" description="Helical" evidence="2">
    <location>
        <begin position="68"/>
        <end position="90"/>
    </location>
</feature>